<sequence>MSAVPMLAGAAARRASTKASYVFRCSPKGARGFATETAPAGGKPAIESAGKPQKIKPWAPESPLHFYQATKFATASINHRLFYVNWIFIIFLLDAGYVMIDA</sequence>
<organism evidence="3 4">
    <name type="scientific">Vitrella brassicaformis (strain CCMP3155)</name>
    <dbReference type="NCBI Taxonomy" id="1169540"/>
    <lineage>
        <taxon>Eukaryota</taxon>
        <taxon>Sar</taxon>
        <taxon>Alveolata</taxon>
        <taxon>Colpodellida</taxon>
        <taxon>Vitrellaceae</taxon>
        <taxon>Vitrella</taxon>
    </lineage>
</organism>
<name>A0A0G4FXK4_VITBC</name>
<evidence type="ECO:0000313" key="4">
    <source>
        <dbReference type="Proteomes" id="UP000041254"/>
    </source>
</evidence>
<evidence type="ECO:0000313" key="3">
    <source>
        <dbReference type="EMBL" id="CEM20139.1"/>
    </source>
</evidence>
<evidence type="ECO:0000256" key="1">
    <source>
        <dbReference type="SAM" id="MobiDB-lite"/>
    </source>
</evidence>
<dbReference type="AlphaFoldDB" id="A0A0G4FXK4"/>
<dbReference type="VEuPathDB" id="CryptoDB:Vbra_6099"/>
<keyword evidence="2" id="KW-0472">Membrane</keyword>
<keyword evidence="4" id="KW-1185">Reference proteome</keyword>
<accession>A0A0G4FXK4</accession>
<protein>
    <submittedName>
        <fullName evidence="3">Uncharacterized protein</fullName>
    </submittedName>
</protein>
<dbReference type="Proteomes" id="UP000041254">
    <property type="component" value="Unassembled WGS sequence"/>
</dbReference>
<dbReference type="OrthoDB" id="444868at2759"/>
<feature type="transmembrane region" description="Helical" evidence="2">
    <location>
        <begin position="81"/>
        <end position="100"/>
    </location>
</feature>
<dbReference type="EMBL" id="CDMY01000520">
    <property type="protein sequence ID" value="CEM20139.1"/>
    <property type="molecule type" value="Genomic_DNA"/>
</dbReference>
<proteinExistence type="predicted"/>
<dbReference type="InParanoid" id="A0A0G4FXK4"/>
<keyword evidence="2" id="KW-1133">Transmembrane helix</keyword>
<keyword evidence="2" id="KW-0812">Transmembrane</keyword>
<gene>
    <name evidence="3" type="ORF">Vbra_6099</name>
</gene>
<reference evidence="3 4" key="1">
    <citation type="submission" date="2014-11" db="EMBL/GenBank/DDBJ databases">
        <authorList>
            <person name="Zhu J."/>
            <person name="Qi W."/>
            <person name="Song R."/>
        </authorList>
    </citation>
    <scope>NUCLEOTIDE SEQUENCE [LARGE SCALE GENOMIC DNA]</scope>
</reference>
<feature type="region of interest" description="Disordered" evidence="1">
    <location>
        <begin position="34"/>
        <end position="53"/>
    </location>
</feature>
<evidence type="ECO:0000256" key="2">
    <source>
        <dbReference type="SAM" id="Phobius"/>
    </source>
</evidence>